<dbReference type="InterPro" id="IPR011234">
    <property type="entry name" value="Fumarylacetoacetase-like_C"/>
</dbReference>
<dbReference type="Gene3D" id="3.90.850.10">
    <property type="entry name" value="Fumarylacetoacetase-like, C-terminal domain"/>
    <property type="match status" value="1"/>
</dbReference>
<dbReference type="Proteomes" id="UP001139263">
    <property type="component" value="Unassembled WGS sequence"/>
</dbReference>
<comment type="caution">
    <text evidence="2">The sequence shown here is derived from an EMBL/GenBank/DDBJ whole genome shotgun (WGS) entry which is preliminary data.</text>
</comment>
<dbReference type="PANTHER" id="PTHR43211:SF1">
    <property type="entry name" value="BLL6422 PROTEIN"/>
    <property type="match status" value="1"/>
</dbReference>
<reference evidence="2" key="1">
    <citation type="submission" date="2022-03" db="EMBL/GenBank/DDBJ databases">
        <title>Draft Genome Sequence of Firmicute Strain S0AB, a Heterotrophic Iron/Sulfur-Oxidizing Extreme Acidophile.</title>
        <authorList>
            <person name="Vergara E."/>
            <person name="Pakostova E."/>
            <person name="Johnson D.B."/>
            <person name="Holmes D.S."/>
        </authorList>
    </citation>
    <scope>NUCLEOTIDE SEQUENCE</scope>
    <source>
        <strain evidence="2">S0AB</strain>
    </source>
</reference>
<feature type="domain" description="Fumarylacetoacetase-like C-terminal" evidence="1">
    <location>
        <begin position="125"/>
        <end position="351"/>
    </location>
</feature>
<dbReference type="EMBL" id="JALBUF010000002">
    <property type="protein sequence ID" value="MCI0182927.1"/>
    <property type="molecule type" value="Genomic_DNA"/>
</dbReference>
<name>A0A9X1V865_9BACL</name>
<keyword evidence="3" id="KW-1185">Reference proteome</keyword>
<gene>
    <name evidence="2" type="ORF">MM817_01196</name>
</gene>
<accession>A0A9X1V865</accession>
<dbReference type="InterPro" id="IPR036663">
    <property type="entry name" value="Fumarylacetoacetase_C_sf"/>
</dbReference>
<evidence type="ECO:0000313" key="3">
    <source>
        <dbReference type="Proteomes" id="UP001139263"/>
    </source>
</evidence>
<dbReference type="GO" id="GO:0003824">
    <property type="term" value="F:catalytic activity"/>
    <property type="evidence" value="ECO:0007669"/>
    <property type="project" value="InterPro"/>
</dbReference>
<protein>
    <recommendedName>
        <fullName evidence="1">Fumarylacetoacetase-like C-terminal domain-containing protein</fullName>
    </recommendedName>
</protein>
<dbReference type="RefSeq" id="WP_241712526.1">
    <property type="nucleotide sequence ID" value="NZ_JALBUF010000002.1"/>
</dbReference>
<dbReference type="PANTHER" id="PTHR43211">
    <property type="entry name" value="FUMARYLACETOACETATE HYDROLASE"/>
    <property type="match status" value="1"/>
</dbReference>
<dbReference type="AlphaFoldDB" id="A0A9X1V865"/>
<evidence type="ECO:0000259" key="1">
    <source>
        <dbReference type="Pfam" id="PF01557"/>
    </source>
</evidence>
<evidence type="ECO:0000313" key="2">
    <source>
        <dbReference type="EMBL" id="MCI0182927.1"/>
    </source>
</evidence>
<dbReference type="Pfam" id="PF01557">
    <property type="entry name" value="FAA_hydrolase"/>
    <property type="match status" value="1"/>
</dbReference>
<proteinExistence type="predicted"/>
<dbReference type="SUPFAM" id="SSF56529">
    <property type="entry name" value="FAH"/>
    <property type="match status" value="1"/>
</dbReference>
<organism evidence="2 3">
    <name type="scientific">Sulfoacidibacillus ferrooxidans</name>
    <dbReference type="NCBI Taxonomy" id="2005001"/>
    <lineage>
        <taxon>Bacteria</taxon>
        <taxon>Bacillati</taxon>
        <taxon>Bacillota</taxon>
        <taxon>Bacilli</taxon>
        <taxon>Bacillales</taxon>
        <taxon>Alicyclobacillaceae</taxon>
        <taxon>Sulfoacidibacillus</taxon>
    </lineage>
</organism>
<sequence length="352" mass="39380">MKFITRIASTKEERLHFLARTDLGEIEVDFFAAVSMLRQVLPAQQYGLICKSTYAKWIGGDESYGEDPMTAPPTTLLTLLSSGEQWWQYALCVERLFVTQLTREQQLPCISSGEAAAILPKPPSFRDFYAFEAHVMQARARRGLEMQPEWYEFPVFYFSNASALLGDNDVVPCPKGCSRLDYELEVATIIRQSVIDVKAEDWLDVTAGLTILNDWSARDIQAKEMKVGLGPAKGKDFATSLGPILITWDELIDCKVVTENGHGPNFALQMRGYVNDVLRSEGNMRDLYFTFGDMIARASESVRLYPGDVIGSGTVGTGCILEIGEELQPWLVQGDRVRLEVERIGRLTNVIA</sequence>